<sequence>MNETYVDFDDVVYEPTSHFETSIILQKEVASIMTSSSGSSSSIEDFSKLILNKASLIVAKFFANPSINRKTVLEMITSFSSIYKIPLKQLEIKYSTMKELVTELSLIGSAFDTFDTEHRIFKYYTEKGTLINTIPRPIDTYLKSRASKGKFKKVQGHDDVQLLPIIELLENFLQLPGVLNAILENITILKNSTSFSSLFTGSLYKNYVLKIPDKIIIPLMVYNDDFEVNNVIGSRKVRKKIGAVYFTILGVPKEYASQLENIFVLQLHKYVNHRDLGNIIVFRACIDQLKILVKNGIKIPGCDKPLQFIIFQVVSDNLGANCILGFSKSFLSDQCCRMCIMNKANREIQTVEDTSLLRSKEMYDKDFVDHKNGIEEMCIFNEIPYFHVTDNSCADPCHDLNEGIGRYDMGKILHFCIVQEKHFSLDTLNERISCFNKLYVQDCNILPEIPKTCLDNRFLICSASKMKFLIEYFGMLVGDLVPKPDKAWKLYLLLREMSNLTMTSVVTESLLNHLTLVISKHHSLYKTLFNDTLKPKFHFVLHYPNLMRKLGSLAQYSVIRFEGKHKTLKMIADSMTSRVNPEYSLILKHQLQMSYRLLCKTGFEKRVEIGTRVMKNINMLPSMNNLNHKLLDYFENVECTIVKWVRVNGTLYKLGSVININKNDSCIEFGRIDHIIVSNSKEVTFIYKLLKYVSHNQHLCGYEVVEGRRWGYINQSELYNFVPTYNHLLSDGKFYVAT</sequence>
<reference evidence="1 2" key="1">
    <citation type="journal article" date="2024" name="bioRxiv">
        <title>A reference genome for Trichogramma kaykai: A tiny desert-dwelling parasitoid wasp with competing sex-ratio distorters.</title>
        <authorList>
            <person name="Culotta J."/>
            <person name="Lindsey A.R."/>
        </authorList>
    </citation>
    <scope>NUCLEOTIDE SEQUENCE [LARGE SCALE GENOMIC DNA]</scope>
    <source>
        <strain evidence="1 2">KSX58</strain>
    </source>
</reference>
<evidence type="ECO:0000313" key="1">
    <source>
        <dbReference type="EMBL" id="KAL3391877.1"/>
    </source>
</evidence>
<dbReference type="EMBL" id="JBJJXI010000107">
    <property type="protein sequence ID" value="KAL3391877.1"/>
    <property type="molecule type" value="Genomic_DNA"/>
</dbReference>
<name>A0ABD2WGC9_9HYME</name>
<dbReference type="AlphaFoldDB" id="A0ABD2WGC9"/>
<accession>A0ABD2WGC9</accession>
<keyword evidence="2" id="KW-1185">Reference proteome</keyword>
<evidence type="ECO:0008006" key="3">
    <source>
        <dbReference type="Google" id="ProtNLM"/>
    </source>
</evidence>
<dbReference type="Proteomes" id="UP001627154">
    <property type="component" value="Unassembled WGS sequence"/>
</dbReference>
<proteinExistence type="predicted"/>
<gene>
    <name evidence="1" type="ORF">TKK_013221</name>
</gene>
<protein>
    <recommendedName>
        <fullName evidence="3">DNA-directed RNA polymerase</fullName>
    </recommendedName>
</protein>
<comment type="caution">
    <text evidence="1">The sequence shown here is derived from an EMBL/GenBank/DDBJ whole genome shotgun (WGS) entry which is preliminary data.</text>
</comment>
<evidence type="ECO:0000313" key="2">
    <source>
        <dbReference type="Proteomes" id="UP001627154"/>
    </source>
</evidence>
<organism evidence="1 2">
    <name type="scientific">Trichogramma kaykai</name>
    <dbReference type="NCBI Taxonomy" id="54128"/>
    <lineage>
        <taxon>Eukaryota</taxon>
        <taxon>Metazoa</taxon>
        <taxon>Ecdysozoa</taxon>
        <taxon>Arthropoda</taxon>
        <taxon>Hexapoda</taxon>
        <taxon>Insecta</taxon>
        <taxon>Pterygota</taxon>
        <taxon>Neoptera</taxon>
        <taxon>Endopterygota</taxon>
        <taxon>Hymenoptera</taxon>
        <taxon>Apocrita</taxon>
        <taxon>Proctotrupomorpha</taxon>
        <taxon>Chalcidoidea</taxon>
        <taxon>Trichogrammatidae</taxon>
        <taxon>Trichogramma</taxon>
    </lineage>
</organism>